<organism evidence="1 2">
    <name type="scientific">Ilex paraguariensis</name>
    <name type="common">yerba mate</name>
    <dbReference type="NCBI Taxonomy" id="185542"/>
    <lineage>
        <taxon>Eukaryota</taxon>
        <taxon>Viridiplantae</taxon>
        <taxon>Streptophyta</taxon>
        <taxon>Embryophyta</taxon>
        <taxon>Tracheophyta</taxon>
        <taxon>Spermatophyta</taxon>
        <taxon>Magnoliopsida</taxon>
        <taxon>eudicotyledons</taxon>
        <taxon>Gunneridae</taxon>
        <taxon>Pentapetalae</taxon>
        <taxon>asterids</taxon>
        <taxon>campanulids</taxon>
        <taxon>Aquifoliales</taxon>
        <taxon>Aquifoliaceae</taxon>
        <taxon>Ilex</taxon>
    </lineage>
</organism>
<comment type="caution">
    <text evidence="1">The sequence shown here is derived from an EMBL/GenBank/DDBJ whole genome shotgun (WGS) entry which is preliminary data.</text>
</comment>
<reference evidence="1 2" key="1">
    <citation type="submission" date="2024-02" db="EMBL/GenBank/DDBJ databases">
        <authorList>
            <person name="Vignale AGUSTIN F."/>
            <person name="Sosa J E."/>
            <person name="Modenutti C."/>
        </authorList>
    </citation>
    <scope>NUCLEOTIDE SEQUENCE [LARGE SCALE GENOMIC DNA]</scope>
</reference>
<evidence type="ECO:0000313" key="2">
    <source>
        <dbReference type="Proteomes" id="UP001642360"/>
    </source>
</evidence>
<proteinExistence type="predicted"/>
<dbReference type="AlphaFoldDB" id="A0ABC8UJN7"/>
<keyword evidence="2" id="KW-1185">Reference proteome</keyword>
<sequence length="91" mass="10050">MHGLPTINLHFDSLKLGFVERPDYQNLGVLSDLGIEEAGALSDRLWAKESDMDVEREKLGFGFGDEAKDCWSGVGVVRKWQTGVLDGVRNG</sequence>
<evidence type="ECO:0000313" key="1">
    <source>
        <dbReference type="EMBL" id="CAK9181239.1"/>
    </source>
</evidence>
<dbReference type="Proteomes" id="UP001642360">
    <property type="component" value="Unassembled WGS sequence"/>
</dbReference>
<accession>A0ABC8UJN7</accession>
<protein>
    <submittedName>
        <fullName evidence="1">Uncharacterized protein</fullName>
    </submittedName>
</protein>
<name>A0ABC8UJN7_9AQUA</name>
<dbReference type="EMBL" id="CAUOFW020007969">
    <property type="protein sequence ID" value="CAK9181239.1"/>
    <property type="molecule type" value="Genomic_DNA"/>
</dbReference>
<gene>
    <name evidence="1" type="ORF">ILEXP_LOCUS51291</name>
</gene>